<keyword evidence="2" id="KW-0645">Protease</keyword>
<dbReference type="Gene3D" id="3.40.50.1820">
    <property type="entry name" value="alpha/beta hydrolase"/>
    <property type="match status" value="1"/>
</dbReference>
<reference evidence="2 3" key="1">
    <citation type="submission" date="2019-07" db="EMBL/GenBank/DDBJ databases">
        <title>Tepidimonas taiwanensis I1-1 draft genome.</title>
        <authorList>
            <person name="Da Costa M.S."/>
            <person name="Froufe H.J.C."/>
            <person name="Egas C."/>
            <person name="Albuquerque L."/>
        </authorList>
    </citation>
    <scope>NUCLEOTIDE SEQUENCE [LARGE SCALE GENOMIC DNA]</scope>
    <source>
        <strain evidence="2 3">I1-1</strain>
    </source>
</reference>
<dbReference type="RefSeq" id="WP_058615815.1">
    <property type="nucleotide sequence ID" value="NZ_CP083911.1"/>
</dbReference>
<accession>A0A554X4Y7</accession>
<dbReference type="InterPro" id="IPR029058">
    <property type="entry name" value="AB_hydrolase_fold"/>
</dbReference>
<evidence type="ECO:0000313" key="2">
    <source>
        <dbReference type="EMBL" id="TSE30816.1"/>
    </source>
</evidence>
<dbReference type="Pfam" id="PF12146">
    <property type="entry name" value="Hydrolase_4"/>
    <property type="match status" value="1"/>
</dbReference>
<keyword evidence="2" id="KW-0378">Hydrolase</keyword>
<evidence type="ECO:0000313" key="3">
    <source>
        <dbReference type="Proteomes" id="UP000317763"/>
    </source>
</evidence>
<name>A0A554X4Y7_9BURK</name>
<dbReference type="InterPro" id="IPR022742">
    <property type="entry name" value="Hydrolase_4"/>
</dbReference>
<dbReference type="PANTHER" id="PTHR42103">
    <property type="entry name" value="ALPHA/BETA-HYDROLASES SUPERFAMILY PROTEIN"/>
    <property type="match status" value="1"/>
</dbReference>
<feature type="domain" description="Serine aminopeptidase S33" evidence="1">
    <location>
        <begin position="44"/>
        <end position="142"/>
    </location>
</feature>
<dbReference type="EMBL" id="VJOM01000019">
    <property type="protein sequence ID" value="TSE30816.1"/>
    <property type="molecule type" value="Genomic_DNA"/>
</dbReference>
<dbReference type="PANTHER" id="PTHR42103:SF2">
    <property type="entry name" value="AB HYDROLASE-1 DOMAIN-CONTAINING PROTEIN"/>
    <property type="match status" value="1"/>
</dbReference>
<proteinExistence type="predicted"/>
<dbReference type="AlphaFoldDB" id="A0A554X4Y7"/>
<dbReference type="Proteomes" id="UP000317763">
    <property type="component" value="Unassembled WGS sequence"/>
</dbReference>
<keyword evidence="3" id="KW-1185">Reference proteome</keyword>
<dbReference type="GO" id="GO:0004177">
    <property type="term" value="F:aminopeptidase activity"/>
    <property type="evidence" value="ECO:0007669"/>
    <property type="project" value="UniProtKB-KW"/>
</dbReference>
<keyword evidence="2" id="KW-0031">Aminopeptidase</keyword>
<organism evidence="2 3">
    <name type="scientific">Tepidimonas taiwanensis</name>
    <dbReference type="NCBI Taxonomy" id="307486"/>
    <lineage>
        <taxon>Bacteria</taxon>
        <taxon>Pseudomonadati</taxon>
        <taxon>Pseudomonadota</taxon>
        <taxon>Betaproteobacteria</taxon>
        <taxon>Burkholderiales</taxon>
        <taxon>Tepidimonas</taxon>
    </lineage>
</organism>
<gene>
    <name evidence="2" type="ORF">Ttaiw_01748</name>
</gene>
<evidence type="ECO:0000259" key="1">
    <source>
        <dbReference type="Pfam" id="PF12146"/>
    </source>
</evidence>
<dbReference type="SUPFAM" id="SSF53474">
    <property type="entry name" value="alpha/beta-Hydrolases"/>
    <property type="match status" value="1"/>
</dbReference>
<dbReference type="OrthoDB" id="9800435at2"/>
<sequence>MNAQTETRTIPGPAGVLELAIDRPAVPRADGGVAVIAHPHPLYGGTLHNKVVQTLARAFVQQGWVSVRFHFRGVGASTGVHDHGVGEVDDLLAVVAACAPVDAPLALAGFSFGGYVAAAGAARLWPARPVQALVLVAPAASRFAMPALAAELLPRTLVVHGEVDDTVPLSAALDWARPLALPVTVIPGGEHFFHGRLPLLKDLVARHLRAL</sequence>
<protein>
    <submittedName>
        <fullName evidence="2">Serine aminopeptidase, S33</fullName>
    </submittedName>
</protein>
<comment type="caution">
    <text evidence="2">The sequence shown here is derived from an EMBL/GenBank/DDBJ whole genome shotgun (WGS) entry which is preliminary data.</text>
</comment>